<keyword evidence="2" id="KW-1185">Reference proteome</keyword>
<evidence type="ECO:0000313" key="2">
    <source>
        <dbReference type="Proteomes" id="UP001239111"/>
    </source>
</evidence>
<accession>A0ACC2NSW2</accession>
<reference evidence="1" key="1">
    <citation type="submission" date="2023-04" db="EMBL/GenBank/DDBJ databases">
        <title>A chromosome-level genome assembly of the parasitoid wasp Eretmocerus hayati.</title>
        <authorList>
            <person name="Zhong Y."/>
            <person name="Liu S."/>
            <person name="Liu Y."/>
        </authorList>
    </citation>
    <scope>NUCLEOTIDE SEQUENCE</scope>
    <source>
        <strain evidence="1">ZJU_SS_LIU_2023</strain>
    </source>
</reference>
<proteinExistence type="predicted"/>
<organism evidence="1 2">
    <name type="scientific">Eretmocerus hayati</name>
    <dbReference type="NCBI Taxonomy" id="131215"/>
    <lineage>
        <taxon>Eukaryota</taxon>
        <taxon>Metazoa</taxon>
        <taxon>Ecdysozoa</taxon>
        <taxon>Arthropoda</taxon>
        <taxon>Hexapoda</taxon>
        <taxon>Insecta</taxon>
        <taxon>Pterygota</taxon>
        <taxon>Neoptera</taxon>
        <taxon>Endopterygota</taxon>
        <taxon>Hymenoptera</taxon>
        <taxon>Apocrita</taxon>
        <taxon>Proctotrupomorpha</taxon>
        <taxon>Chalcidoidea</taxon>
        <taxon>Aphelinidae</taxon>
        <taxon>Aphelininae</taxon>
        <taxon>Eretmocerus</taxon>
    </lineage>
</organism>
<comment type="caution">
    <text evidence="1">The sequence shown here is derived from an EMBL/GenBank/DDBJ whole genome shotgun (WGS) entry which is preliminary data.</text>
</comment>
<dbReference type="EMBL" id="CM056743">
    <property type="protein sequence ID" value="KAJ8674197.1"/>
    <property type="molecule type" value="Genomic_DNA"/>
</dbReference>
<protein>
    <submittedName>
        <fullName evidence="1">Uncharacterized protein</fullName>
    </submittedName>
</protein>
<evidence type="ECO:0000313" key="1">
    <source>
        <dbReference type="EMBL" id="KAJ8674197.1"/>
    </source>
</evidence>
<gene>
    <name evidence="1" type="ORF">QAD02_005459</name>
</gene>
<sequence length="518" mass="59329">MIIYLLERGADPNVPYKDGNTAIYRIIDHMGRFIYGYPTYEKTVYSSYYPAKLLLTLFLQYGAEVNCGYDNLAHPFLIALRCGNTFAMKLLIQHGYEFNNYIKVSPPFLISSLGLGLFELLARADIFDLLAKDEDTETLLHRVIRGEKFQSLDKVKLLVELGSDVNNVDFEGHSILYSAVQILEVRPKLDFNLYKDLLRYLISQGAKVYDGVLEWQFQPIAEIIFRGDWEIVQFFIEQFFKIGCTLDQLKSVYPLPIASFNSRSEVIEGLLGTRMFDVDQKNHYGDTALHVTLLKGKGKYTELLLQWGANVNIKNNDGETALHCSAQAGGETIHYLLWKGADVNVRTNNNQLPLNLAMVNCKQKYIEYLISYISLLDHQGLDVDPMNFSLIQNLIANRKYFQNSKEELKLAQSTHLHDSVTVYDFLIGEDSRLVCLMHVEAIWNAFDDEDAIARFPIYGEQIKKRFDDAKAEYFMQLEAVRGLRSILKFDSDGFHLIYDTIINKLDKQGLVNLGKISC</sequence>
<name>A0ACC2NSW2_9HYME</name>
<dbReference type="Proteomes" id="UP001239111">
    <property type="component" value="Chromosome 3"/>
</dbReference>